<evidence type="ECO:0000313" key="1">
    <source>
        <dbReference type="EMBL" id="ESA43754.1"/>
    </source>
</evidence>
<organism evidence="1 2">
    <name type="scientific">Neurospora crassa (strain ATCC 24698 / 74-OR23-1A / CBS 708.71 / DSM 1257 / FGSC 987)</name>
    <dbReference type="NCBI Taxonomy" id="367110"/>
    <lineage>
        <taxon>Eukaryota</taxon>
        <taxon>Fungi</taxon>
        <taxon>Dikarya</taxon>
        <taxon>Ascomycota</taxon>
        <taxon>Pezizomycotina</taxon>
        <taxon>Sordariomycetes</taxon>
        <taxon>Sordariomycetidae</taxon>
        <taxon>Sordariales</taxon>
        <taxon>Sordariaceae</taxon>
        <taxon>Neurospora</taxon>
    </lineage>
</organism>
<reference evidence="1 2" key="1">
    <citation type="journal article" date="2003" name="Nature">
        <title>The genome sequence of the filamentous fungus Neurospora crassa.</title>
        <authorList>
            <person name="Galagan J.E."/>
            <person name="Calvo S.E."/>
            <person name="Borkovich K.A."/>
            <person name="Selker E.U."/>
            <person name="Read N.D."/>
            <person name="Jaffe D."/>
            <person name="FitzHugh W."/>
            <person name="Ma L.J."/>
            <person name="Smirnov S."/>
            <person name="Purcell S."/>
            <person name="Rehman B."/>
            <person name="Elkins T."/>
            <person name="Engels R."/>
            <person name="Wang S."/>
            <person name="Nielsen C.B."/>
            <person name="Butler J."/>
            <person name="Endrizzi M."/>
            <person name="Qui D."/>
            <person name="Ianakiev P."/>
            <person name="Bell-Pedersen D."/>
            <person name="Nelson M.A."/>
            <person name="Werner-Washburne M."/>
            <person name="Selitrennikoff C.P."/>
            <person name="Kinsey J.A."/>
            <person name="Braun E.L."/>
            <person name="Zelter A."/>
            <person name="Schulte U."/>
            <person name="Kothe G.O."/>
            <person name="Jedd G."/>
            <person name="Mewes W."/>
            <person name="Staben C."/>
            <person name="Marcotte E."/>
            <person name="Greenberg D."/>
            <person name="Roy A."/>
            <person name="Foley K."/>
            <person name="Naylor J."/>
            <person name="Stange-Thomann N."/>
            <person name="Barrett R."/>
            <person name="Gnerre S."/>
            <person name="Kamal M."/>
            <person name="Kamvysselis M."/>
            <person name="Mauceli E."/>
            <person name="Bielke C."/>
            <person name="Rudd S."/>
            <person name="Frishman D."/>
            <person name="Krystofova S."/>
            <person name="Rasmussen C."/>
            <person name="Metzenberg R.L."/>
            <person name="Perkins D.D."/>
            <person name="Kroken S."/>
            <person name="Cogoni C."/>
            <person name="Macino G."/>
            <person name="Catcheside D."/>
            <person name="Li W."/>
            <person name="Pratt R.J."/>
            <person name="Osmani S.A."/>
            <person name="DeSouza C.P."/>
            <person name="Glass L."/>
            <person name="Orbach M.J."/>
            <person name="Berglund J.A."/>
            <person name="Voelker R."/>
            <person name="Yarden O."/>
            <person name="Plamann M."/>
            <person name="Seiler S."/>
            <person name="Dunlap J."/>
            <person name="Radford A."/>
            <person name="Aramayo R."/>
            <person name="Natvig D.O."/>
            <person name="Alex L.A."/>
            <person name="Mannhaupt G."/>
            <person name="Ebbole D.J."/>
            <person name="Freitag M."/>
            <person name="Paulsen I."/>
            <person name="Sachs M.S."/>
            <person name="Lander E.S."/>
            <person name="Nusbaum C."/>
            <person name="Birren B."/>
        </authorList>
    </citation>
    <scope>NUCLEOTIDE SEQUENCE [LARGE SCALE GENOMIC DNA]</scope>
    <source>
        <strain evidence="2">ATCC 24698 / 74-OR23-1A / CBS 708.71 / DSM 1257 / FGSC 987</strain>
    </source>
</reference>
<dbReference type="Proteomes" id="UP000001805">
    <property type="component" value="Chromosome 1, Linkage Group I"/>
</dbReference>
<dbReference type="VEuPathDB" id="FungiDB:NCU16307"/>
<dbReference type="EMBL" id="CM002236">
    <property type="protein sequence ID" value="ESA43754.1"/>
    <property type="molecule type" value="Genomic_DNA"/>
</dbReference>
<protein>
    <submittedName>
        <fullName evidence="1">Uncharacterized protein</fullName>
    </submittedName>
</protein>
<evidence type="ECO:0000313" key="2">
    <source>
        <dbReference type="Proteomes" id="UP000001805"/>
    </source>
</evidence>
<accession>V5IQE1</accession>
<name>V5IQE1_NEUCR</name>
<proteinExistence type="predicted"/>
<sequence length="182" mass="19942">MRGEDALFKKCHLSLFLSLRIVRLWHSGFRVTQVAKEMIKGSNQKQGGAGLDVKTGEEVSEWLNMHDPGHLVDGTGREVRKLALYPGNSTAKTGKTMDTLKTDREAAGMGVRGVTIIWSGALFGAGRSWQVRACRSVKDGYSWHRPESLNGLCPLTPPVAVIPPLNSSILFSAPFNHIRTTT</sequence>
<dbReference type="RefSeq" id="XP_011393327.1">
    <property type="nucleotide sequence ID" value="XM_011395025.1"/>
</dbReference>
<dbReference type="GeneID" id="23569388"/>
<dbReference type="AlphaFoldDB" id="V5IQE1"/>
<dbReference type="InParanoid" id="V5IQE1"/>
<keyword evidence="2" id="KW-1185">Reference proteome</keyword>
<dbReference type="KEGG" id="ncr:NCU16307"/>
<gene>
    <name evidence="1" type="ORF">NCU16307</name>
</gene>